<comment type="caution">
    <text evidence="2">The sequence shown here is derived from an EMBL/GenBank/DDBJ whole genome shotgun (WGS) entry which is preliminary data.</text>
</comment>
<reference evidence="3" key="1">
    <citation type="submission" date="2015-07" db="EMBL/GenBank/DDBJ databases">
        <title>Near-Complete Genome Sequence of the Cellulolytic Bacterium Bacteroides (Pseudobacteroides) cellulosolvens ATCC 35603.</title>
        <authorList>
            <person name="Dassa B."/>
            <person name="Utturkar S.M."/>
            <person name="Klingeman D.M."/>
            <person name="Hurt R.A."/>
            <person name="Keller M."/>
            <person name="Xu J."/>
            <person name="Reddy Y.H.K."/>
            <person name="Borovok I."/>
            <person name="Grinberg I.R."/>
            <person name="Lamed R."/>
            <person name="Zhivin O."/>
            <person name="Bayer E.A."/>
            <person name="Brown S.D."/>
        </authorList>
    </citation>
    <scope>NUCLEOTIDE SEQUENCE [LARGE SCALE GENOMIC DNA]</scope>
    <source>
        <strain evidence="3">DSM 2933</strain>
    </source>
</reference>
<dbReference type="Gene3D" id="3.30.420.130">
    <property type="entry name" value="Dinitrogenase iron-molybdenum cofactor biosynthesis domain"/>
    <property type="match status" value="1"/>
</dbReference>
<gene>
    <name evidence="2" type="ORF">Bccel_4745</name>
</gene>
<dbReference type="PANTHER" id="PTHR42983">
    <property type="entry name" value="DINITROGENASE IRON-MOLYBDENUM COFACTOR PROTEIN-RELATED"/>
    <property type="match status" value="1"/>
</dbReference>
<evidence type="ECO:0000259" key="1">
    <source>
        <dbReference type="Pfam" id="PF02579"/>
    </source>
</evidence>
<dbReference type="Pfam" id="PF02579">
    <property type="entry name" value="Nitro_FeMo-Co"/>
    <property type="match status" value="1"/>
</dbReference>
<dbReference type="InterPro" id="IPR036105">
    <property type="entry name" value="DiNase_FeMo-co_biosyn_sf"/>
</dbReference>
<dbReference type="EMBL" id="LGTC01000001">
    <property type="protein sequence ID" value="KNY29471.1"/>
    <property type="molecule type" value="Genomic_DNA"/>
</dbReference>
<organism evidence="2 3">
    <name type="scientific">Pseudobacteroides cellulosolvens ATCC 35603 = DSM 2933</name>
    <dbReference type="NCBI Taxonomy" id="398512"/>
    <lineage>
        <taxon>Bacteria</taxon>
        <taxon>Bacillati</taxon>
        <taxon>Bacillota</taxon>
        <taxon>Clostridia</taxon>
        <taxon>Eubacteriales</taxon>
        <taxon>Oscillospiraceae</taxon>
        <taxon>Pseudobacteroides</taxon>
    </lineage>
</organism>
<dbReference type="SUPFAM" id="SSF53146">
    <property type="entry name" value="Nitrogenase accessory factor-like"/>
    <property type="match status" value="1"/>
</dbReference>
<protein>
    <submittedName>
        <fullName evidence="2">Dinitrogenase iron-molybdenum cofactor biosynthesis protein</fullName>
    </submittedName>
</protein>
<dbReference type="Proteomes" id="UP000036923">
    <property type="component" value="Unassembled WGS sequence"/>
</dbReference>
<dbReference type="OrthoDB" id="280278at2"/>
<keyword evidence="3" id="KW-1185">Reference proteome</keyword>
<name>A0A0L6JUD8_9FIRM</name>
<feature type="domain" description="Dinitrogenase iron-molybdenum cofactor biosynthesis" evidence="1">
    <location>
        <begin position="8"/>
        <end position="96"/>
    </location>
</feature>
<dbReference type="AlphaFoldDB" id="A0A0L6JUD8"/>
<dbReference type="STRING" id="398512.Bccel_4745"/>
<dbReference type="eggNOG" id="COG1433">
    <property type="taxonomic scope" value="Bacteria"/>
</dbReference>
<evidence type="ECO:0000313" key="2">
    <source>
        <dbReference type="EMBL" id="KNY29471.1"/>
    </source>
</evidence>
<sequence length="128" mass="13705">MRIAISTDGEYVSEHFGRCPNFTILNLEKGKVIERKSIDNPGHSPGFIPQFMNERGINLIICGGMGARASGMFEELGIETIAGVSGNINDIISKLEKGTLVGGESLCKPGAGRGYGVEKTVCDHPHED</sequence>
<evidence type="ECO:0000313" key="3">
    <source>
        <dbReference type="Proteomes" id="UP000036923"/>
    </source>
</evidence>
<dbReference type="RefSeq" id="WP_036935514.1">
    <property type="nucleotide sequence ID" value="NZ_JQKC01000001.1"/>
</dbReference>
<dbReference type="InterPro" id="IPR003731">
    <property type="entry name" value="Di-Nase_FeMo-co_biosynth"/>
</dbReference>
<proteinExistence type="predicted"/>
<accession>A0A0L6JUD8</accession>
<dbReference type="InterPro" id="IPR033913">
    <property type="entry name" value="MTH1175_dom"/>
</dbReference>
<dbReference type="PANTHER" id="PTHR42983:SF1">
    <property type="entry name" value="IRON-MOLYBDENUM PROTEIN"/>
    <property type="match status" value="1"/>
</dbReference>
<dbReference type="CDD" id="cd00851">
    <property type="entry name" value="MTH1175"/>
    <property type="match status" value="1"/>
</dbReference>